<evidence type="ECO:0000313" key="4">
    <source>
        <dbReference type="EMBL" id="UVI30909.1"/>
    </source>
</evidence>
<feature type="domain" description="Transglutaminase-like" evidence="3">
    <location>
        <begin position="596"/>
        <end position="654"/>
    </location>
</feature>
<protein>
    <submittedName>
        <fullName evidence="4">DUF4129 domain-containing transglutaminase family protein</fullName>
    </submittedName>
</protein>
<organism evidence="4 5">
    <name type="scientific">Paenibacillus spongiae</name>
    <dbReference type="NCBI Taxonomy" id="2909671"/>
    <lineage>
        <taxon>Bacteria</taxon>
        <taxon>Bacillati</taxon>
        <taxon>Bacillota</taxon>
        <taxon>Bacilli</taxon>
        <taxon>Bacillales</taxon>
        <taxon>Paenibacillaceae</taxon>
        <taxon>Paenibacillus</taxon>
    </lineage>
</organism>
<evidence type="ECO:0000256" key="1">
    <source>
        <dbReference type="SAM" id="MobiDB-lite"/>
    </source>
</evidence>
<feature type="transmembrane region" description="Helical" evidence="2">
    <location>
        <begin position="52"/>
        <end position="72"/>
    </location>
</feature>
<keyword evidence="2" id="KW-1133">Transmembrane helix</keyword>
<feature type="transmembrane region" description="Helical" evidence="2">
    <location>
        <begin position="101"/>
        <end position="120"/>
    </location>
</feature>
<dbReference type="InterPro" id="IPR025403">
    <property type="entry name" value="TgpA-like_C"/>
</dbReference>
<dbReference type="InterPro" id="IPR038765">
    <property type="entry name" value="Papain-like_cys_pep_sf"/>
</dbReference>
<keyword evidence="2" id="KW-0812">Transmembrane</keyword>
<feature type="transmembrane region" description="Helical" evidence="2">
    <location>
        <begin position="183"/>
        <end position="202"/>
    </location>
</feature>
<dbReference type="Gene3D" id="3.10.620.30">
    <property type="match status" value="2"/>
</dbReference>
<name>A0ABY5SAF7_9BACL</name>
<dbReference type="SMART" id="SM00460">
    <property type="entry name" value="TGc"/>
    <property type="match status" value="2"/>
</dbReference>
<dbReference type="Pfam" id="PF13559">
    <property type="entry name" value="DUF4129"/>
    <property type="match status" value="1"/>
</dbReference>
<feature type="compositionally biased region" description="Basic and acidic residues" evidence="1">
    <location>
        <begin position="427"/>
        <end position="439"/>
    </location>
</feature>
<feature type="compositionally biased region" description="Low complexity" evidence="1">
    <location>
        <begin position="757"/>
        <end position="767"/>
    </location>
</feature>
<dbReference type="Pfam" id="PF01841">
    <property type="entry name" value="Transglut_core"/>
    <property type="match status" value="1"/>
</dbReference>
<feature type="compositionally biased region" description="Basic and acidic residues" evidence="1">
    <location>
        <begin position="387"/>
        <end position="398"/>
    </location>
</feature>
<feature type="compositionally biased region" description="Gly residues" evidence="1">
    <location>
        <begin position="743"/>
        <end position="756"/>
    </location>
</feature>
<dbReference type="EMBL" id="CP091430">
    <property type="protein sequence ID" value="UVI30909.1"/>
    <property type="molecule type" value="Genomic_DNA"/>
</dbReference>
<gene>
    <name evidence="4" type="ORF">L1F29_03280</name>
</gene>
<feature type="region of interest" description="Disordered" evidence="1">
    <location>
        <begin position="386"/>
        <end position="439"/>
    </location>
</feature>
<proteinExistence type="predicted"/>
<dbReference type="PANTHER" id="PTHR42736:SF1">
    <property type="entry name" value="PROTEIN-GLUTAMINE GAMMA-GLUTAMYLTRANSFERASE"/>
    <property type="match status" value="1"/>
</dbReference>
<keyword evidence="2" id="KW-0472">Membrane</keyword>
<dbReference type="PANTHER" id="PTHR42736">
    <property type="entry name" value="PROTEIN-GLUTAMINE GAMMA-GLUTAMYLTRANSFERASE"/>
    <property type="match status" value="1"/>
</dbReference>
<dbReference type="InterPro" id="IPR052901">
    <property type="entry name" value="Bact_TGase-like"/>
</dbReference>
<dbReference type="Proteomes" id="UP001057877">
    <property type="component" value="Chromosome"/>
</dbReference>
<evidence type="ECO:0000313" key="5">
    <source>
        <dbReference type="Proteomes" id="UP001057877"/>
    </source>
</evidence>
<feature type="region of interest" description="Disordered" evidence="1">
    <location>
        <begin position="1"/>
        <end position="36"/>
    </location>
</feature>
<evidence type="ECO:0000259" key="3">
    <source>
        <dbReference type="SMART" id="SM00460"/>
    </source>
</evidence>
<feature type="domain" description="Transglutaminase-like" evidence="3">
    <location>
        <begin position="676"/>
        <end position="735"/>
    </location>
</feature>
<dbReference type="RefSeq" id="WP_258386973.1">
    <property type="nucleotide sequence ID" value="NZ_CP091430.1"/>
</dbReference>
<feature type="region of interest" description="Disordered" evidence="1">
    <location>
        <begin position="740"/>
        <end position="767"/>
    </location>
</feature>
<dbReference type="SUPFAM" id="SSF54001">
    <property type="entry name" value="Cysteine proteinases"/>
    <property type="match status" value="1"/>
</dbReference>
<feature type="transmembrane region" description="Helical" evidence="2">
    <location>
        <begin position="158"/>
        <end position="176"/>
    </location>
</feature>
<evidence type="ECO:0000256" key="2">
    <source>
        <dbReference type="SAM" id="Phobius"/>
    </source>
</evidence>
<dbReference type="InterPro" id="IPR002931">
    <property type="entry name" value="Transglutaminase-like"/>
</dbReference>
<sequence>MASWSNNRAGQPAAAGNGKDGGSQTAAPDAASKADHPDNELPVFFENRTRRFITTLLLFGLIIEWLLPLNQLTAYTELYSIGPILVAVGGFLAVGLRMPPLWVSLLLNSAICIGSAAYIYSSHSPSMLDALFRLADAVQLDIMRLMEGQLMLGGESRTLLLIAGLGMMAVAIQSLVWMRQWGLGLTALTALYLLLLHSFLGIEVFAGLVRALAEGLLLNALLLIPRLDRLSGEEAAASTVRRFKAGWPIGWWSGAAWTTVVLLAIGAAASFGKPASDGPAPWALSAVDWAGNNLTGDTVTTILRERSLDALRSGDEKRGGAGWTGYGFDDSVLGGPIEPDDTPLFTVRSGEPIYLRGDSRDVYDGRGWLQEGRRIEERLIAALDANPEERAEQAEKLEPGTAAKSENAEESAGGMGQIKEGNAGDGQAREQKDGAAVRPEGRTLLHTVTALRPGSGWPILAAGADAAVTELFAEGSWNRLDRYRKDEMTDALFASKPDEVIKQYTIAANLPPTDPDLLRKAGQYEDPEAIAALYTQLPAALPVRVRELASRIADSAGKGRYDTAKGIEAYLRNGFTYTLSQTEEPPEGADFVDHFLFEQHQGYCVHFATSMVVLLRTQGIPARYVKGFAPGAVEHDADSGSGDAESSQPLAMLEGPGASLAALPPGFIGGEVRTAGKDAAEGAAGAWANAAGGALAAASTDGSAAKTYTVRASDAHAWVEVYFAGIGWVPFEPTPGFAAPGDAGAGSARGEGGAGSEGAAPRGPAAAGDGAAAGTARALGFAGRAAAQLQAAAVRAAEAAARDAHALARSASGAAAARPWAVAGLAAGAAAAALLAAAAWRSRERAAFAIALRRYGSALDAGRHAEARGQFLALADRLWRELHKRCGPRPPGRTAREYAAALQLPPQALEPIAEFVRWEEQARFGADWPERPSREQLSRLMEAVRRQDAKSAN</sequence>
<feature type="transmembrane region" description="Helical" evidence="2">
    <location>
        <begin position="78"/>
        <end position="96"/>
    </location>
</feature>
<reference evidence="4" key="1">
    <citation type="submission" date="2022-01" db="EMBL/GenBank/DDBJ databases">
        <title>Paenibacillus spongiae sp. nov., isolated from marine sponge.</title>
        <authorList>
            <person name="Li Z."/>
            <person name="Zhang M."/>
        </authorList>
    </citation>
    <scope>NUCLEOTIDE SEQUENCE</scope>
    <source>
        <strain evidence="4">PHS-Z3</strain>
    </source>
</reference>
<accession>A0ABY5SAF7</accession>
<keyword evidence="5" id="KW-1185">Reference proteome</keyword>